<dbReference type="Proteomes" id="UP001199424">
    <property type="component" value="Unassembled WGS sequence"/>
</dbReference>
<name>A0AAE3AK18_9FIRM</name>
<keyword evidence="2" id="KW-1185">Reference proteome</keyword>
<evidence type="ECO:0000313" key="1">
    <source>
        <dbReference type="EMBL" id="MCC2136691.1"/>
    </source>
</evidence>
<comment type="caution">
    <text evidence="1">The sequence shown here is derived from an EMBL/GenBank/DDBJ whole genome shotgun (WGS) entry which is preliminary data.</text>
</comment>
<sequence>MQYKAENKLDIFEFHDAELSLGCFDKNTLVFSATHLNIHKHTKQNPGDCDLEIERAVLRFEHMESVTFENRRPIENGNPVGEQIVLEGADAVKEMLSGFVKGIRVFALFEENRRIIMDCITDGIEVDFTFFTIAFTPQTTSVEWDAYIGPAWYET</sequence>
<accession>A0AAE3AK18</accession>
<dbReference type="AlphaFoldDB" id="A0AAE3AK18"/>
<organism evidence="1 2">
    <name type="scientific">Hominenteromicrobium mulieris</name>
    <dbReference type="NCBI Taxonomy" id="2885357"/>
    <lineage>
        <taxon>Bacteria</taxon>
        <taxon>Bacillati</taxon>
        <taxon>Bacillota</taxon>
        <taxon>Clostridia</taxon>
        <taxon>Eubacteriales</taxon>
        <taxon>Oscillospiraceae</taxon>
        <taxon>Hominenteromicrobium</taxon>
    </lineage>
</organism>
<evidence type="ECO:0000313" key="2">
    <source>
        <dbReference type="Proteomes" id="UP001199424"/>
    </source>
</evidence>
<protein>
    <submittedName>
        <fullName evidence="1">Uncharacterized protein</fullName>
    </submittedName>
</protein>
<dbReference type="EMBL" id="JAJEQC010000005">
    <property type="protein sequence ID" value="MCC2136691.1"/>
    <property type="molecule type" value="Genomic_DNA"/>
</dbReference>
<proteinExistence type="predicted"/>
<dbReference type="RefSeq" id="WP_308449088.1">
    <property type="nucleotide sequence ID" value="NZ_JAJEQC010000005.1"/>
</dbReference>
<gene>
    <name evidence="1" type="ORF">LKD31_06635</name>
</gene>
<reference evidence="1" key="1">
    <citation type="submission" date="2021-10" db="EMBL/GenBank/DDBJ databases">
        <title>Anaerobic single-cell dispensing facilitates the cultivation of human gut bacteria.</title>
        <authorList>
            <person name="Afrizal A."/>
        </authorList>
    </citation>
    <scope>NUCLEOTIDE SEQUENCE</scope>
    <source>
        <strain evidence="1">CLA-AA-H250</strain>
    </source>
</reference>